<evidence type="ECO:0000313" key="2">
    <source>
        <dbReference type="EMBL" id="QCZ93772.1"/>
    </source>
</evidence>
<organism evidence="2 3">
    <name type="scientific">Salinimonas iocasae</name>
    <dbReference type="NCBI Taxonomy" id="2572577"/>
    <lineage>
        <taxon>Bacteria</taxon>
        <taxon>Pseudomonadati</taxon>
        <taxon>Pseudomonadota</taxon>
        <taxon>Gammaproteobacteria</taxon>
        <taxon>Alteromonadales</taxon>
        <taxon>Alteromonadaceae</taxon>
        <taxon>Alteromonas/Salinimonas group</taxon>
        <taxon>Salinimonas</taxon>
    </lineage>
</organism>
<dbReference type="PANTHER" id="PTHR39173:SF1">
    <property type="entry name" value="ACETYLTRANSFERASE"/>
    <property type="match status" value="1"/>
</dbReference>
<dbReference type="RefSeq" id="WP_139756515.1">
    <property type="nucleotide sequence ID" value="NZ_CP039852.1"/>
</dbReference>
<dbReference type="PANTHER" id="PTHR39173">
    <property type="entry name" value="ACETYLTRANSFERASE"/>
    <property type="match status" value="1"/>
</dbReference>
<accession>A0A5B7YDL1</accession>
<reference evidence="2 3" key="1">
    <citation type="submission" date="2019-04" db="EMBL/GenBank/DDBJ databases">
        <title>Salinimonas iocasae sp. nov., a halophilic bacterium isolated from the outer tube casing of tubeworms in Okinawa Trough.</title>
        <authorList>
            <person name="Zhang H."/>
            <person name="Wang H."/>
            <person name="Li C."/>
        </authorList>
    </citation>
    <scope>NUCLEOTIDE SEQUENCE [LARGE SCALE GENOMIC DNA]</scope>
    <source>
        <strain evidence="2 3">KX18D6</strain>
    </source>
</reference>
<name>A0A5B7YDL1_9ALTE</name>
<dbReference type="KEGG" id="salk:FBQ74_09830"/>
<evidence type="ECO:0000259" key="1">
    <source>
        <dbReference type="PROSITE" id="PS51186"/>
    </source>
</evidence>
<gene>
    <name evidence="2" type="ORF">FBQ74_09830</name>
</gene>
<dbReference type="EMBL" id="CP039852">
    <property type="protein sequence ID" value="QCZ93772.1"/>
    <property type="molecule type" value="Genomic_DNA"/>
</dbReference>
<dbReference type="PROSITE" id="PS51186">
    <property type="entry name" value="GNAT"/>
    <property type="match status" value="1"/>
</dbReference>
<dbReference type="Pfam" id="PF00583">
    <property type="entry name" value="Acetyltransf_1"/>
    <property type="match status" value="1"/>
</dbReference>
<proteinExistence type="predicted"/>
<dbReference type="CDD" id="cd04301">
    <property type="entry name" value="NAT_SF"/>
    <property type="match status" value="1"/>
</dbReference>
<dbReference type="Gene3D" id="3.40.630.30">
    <property type="match status" value="1"/>
</dbReference>
<dbReference type="Proteomes" id="UP000304912">
    <property type="component" value="Chromosome"/>
</dbReference>
<sequence>MDIRIISPTEAFESCYRQYIDELGEEERYPMPMDLSYQDFPALIQTLEEYKYGINLPDGLVPNSTYWLICNNKLAGVANLRHNLNEQLSHAGGHIGIGIRPRFRGVGLGALLLAYTVEKAHDKSIKPVMVHCYGDNAASVGMITACGGQLDSQIELDNKTVLRYAIFR</sequence>
<dbReference type="GO" id="GO:0016747">
    <property type="term" value="F:acyltransferase activity, transferring groups other than amino-acyl groups"/>
    <property type="evidence" value="ECO:0007669"/>
    <property type="project" value="InterPro"/>
</dbReference>
<keyword evidence="3" id="KW-1185">Reference proteome</keyword>
<dbReference type="InterPro" id="IPR016181">
    <property type="entry name" value="Acyl_CoA_acyltransferase"/>
</dbReference>
<feature type="domain" description="N-acetyltransferase" evidence="1">
    <location>
        <begin position="1"/>
        <end position="168"/>
    </location>
</feature>
<protein>
    <submittedName>
        <fullName evidence="2">GNAT family N-acetyltransferase</fullName>
    </submittedName>
</protein>
<dbReference type="SUPFAM" id="SSF55729">
    <property type="entry name" value="Acyl-CoA N-acyltransferases (Nat)"/>
    <property type="match status" value="1"/>
</dbReference>
<keyword evidence="2" id="KW-0808">Transferase</keyword>
<dbReference type="AlphaFoldDB" id="A0A5B7YDL1"/>
<dbReference type="InterPro" id="IPR000182">
    <property type="entry name" value="GNAT_dom"/>
</dbReference>
<evidence type="ECO:0000313" key="3">
    <source>
        <dbReference type="Proteomes" id="UP000304912"/>
    </source>
</evidence>
<dbReference type="OrthoDB" id="9797989at2"/>